<feature type="domain" description="RRM" evidence="4">
    <location>
        <begin position="86"/>
        <end position="150"/>
    </location>
</feature>
<sequence>MAKAAAATARGSKRRAASDADATPSSGKKAKKNAKKSKSSAKKRSDGDAHGWRPLPVRLDFGSAFTRHLFVRVPSANAAEGATEGTALFVAAIPLGWTRAHLRELFEENFGAVEETSLVTLDAAPDVAGGLVRFASASGAKKALAASVRGGDALDPPASLAPTSIGLEKWVGHHRHARPGSEALGRRIDEWFEAFEAEEARKEAAAKAAGEGDDGWTVVEAKRGRRKTTDDEGTAVGGIRAATADARRTAGPTPRENFYRFQQREKRRGELFELKQKFEVDKERVAKLKASRKFRPL</sequence>
<dbReference type="Pfam" id="PF12923">
    <property type="entry name" value="RRP7"/>
    <property type="match status" value="1"/>
</dbReference>
<dbReference type="OMA" id="RENFYRF"/>
<dbReference type="Gene3D" id="6.10.250.1770">
    <property type="match status" value="1"/>
</dbReference>
<dbReference type="eggNOG" id="KOG4008">
    <property type="taxonomic scope" value="Eukaryota"/>
</dbReference>
<evidence type="ECO:0000256" key="2">
    <source>
        <dbReference type="PROSITE-ProRule" id="PRU00176"/>
    </source>
</evidence>
<dbReference type="PANTHER" id="PTHR13191">
    <property type="entry name" value="RIBOSOMAL RNA PROCESSING PROTEIN 7-RELATED"/>
    <property type="match status" value="1"/>
</dbReference>
<dbReference type="GO" id="GO:0032545">
    <property type="term" value="C:CURI complex"/>
    <property type="evidence" value="ECO:0007669"/>
    <property type="project" value="TreeGrafter"/>
</dbReference>
<dbReference type="PROSITE" id="PS50102">
    <property type="entry name" value="RRM"/>
    <property type="match status" value="1"/>
</dbReference>
<feature type="compositionally biased region" description="Low complexity" evidence="3">
    <location>
        <begin position="1"/>
        <end position="10"/>
    </location>
</feature>
<dbReference type="PANTHER" id="PTHR13191:SF0">
    <property type="entry name" value="RIBOSOMAL RNA-PROCESSING PROTEIN 7 HOMOLOG A-RELATED"/>
    <property type="match status" value="1"/>
</dbReference>
<dbReference type="EMBL" id="GG663741">
    <property type="protein sequence ID" value="EEH55789.1"/>
    <property type="molecule type" value="Genomic_DNA"/>
</dbReference>
<dbReference type="CDD" id="cd00590">
    <property type="entry name" value="RRM_SF"/>
    <property type="match status" value="1"/>
</dbReference>
<dbReference type="GO" id="GO:0034456">
    <property type="term" value="C:UTP-C complex"/>
    <property type="evidence" value="ECO:0007669"/>
    <property type="project" value="TreeGrafter"/>
</dbReference>
<feature type="region of interest" description="Disordered" evidence="3">
    <location>
        <begin position="1"/>
        <end position="52"/>
    </location>
</feature>
<keyword evidence="2" id="KW-0694">RNA-binding</keyword>
<gene>
    <name evidence="5" type="ORF">MICPUCDRAFT_59566</name>
</gene>
<dbReference type="InterPro" id="IPR024326">
    <property type="entry name" value="RRP7_C"/>
</dbReference>
<comment type="similarity">
    <text evidence="1">Belongs to the RRP7 family.</text>
</comment>
<evidence type="ECO:0000259" key="4">
    <source>
        <dbReference type="PROSITE" id="PS50102"/>
    </source>
</evidence>
<dbReference type="GO" id="GO:0006364">
    <property type="term" value="P:rRNA processing"/>
    <property type="evidence" value="ECO:0007669"/>
    <property type="project" value="TreeGrafter"/>
</dbReference>
<dbReference type="InterPro" id="IPR040446">
    <property type="entry name" value="RRP7"/>
</dbReference>
<feature type="compositionally biased region" description="Basic residues" evidence="3">
    <location>
        <begin position="28"/>
        <end position="42"/>
    </location>
</feature>
<dbReference type="AlphaFoldDB" id="C1MVZ4"/>
<name>C1MVZ4_MICPC</name>
<keyword evidence="6" id="KW-1185">Reference proteome</keyword>
<evidence type="ECO:0000256" key="3">
    <source>
        <dbReference type="SAM" id="MobiDB-lite"/>
    </source>
</evidence>
<dbReference type="SUPFAM" id="SSF54928">
    <property type="entry name" value="RNA-binding domain, RBD"/>
    <property type="match status" value="1"/>
</dbReference>
<dbReference type="GO" id="GO:0000028">
    <property type="term" value="P:ribosomal small subunit assembly"/>
    <property type="evidence" value="ECO:0007669"/>
    <property type="project" value="TreeGrafter"/>
</dbReference>
<evidence type="ECO:0000313" key="5">
    <source>
        <dbReference type="EMBL" id="EEH55789.1"/>
    </source>
</evidence>
<dbReference type="RefSeq" id="XP_003059837.1">
    <property type="nucleotide sequence ID" value="XM_003059791.1"/>
</dbReference>
<dbReference type="InterPro" id="IPR012677">
    <property type="entry name" value="Nucleotide-bd_a/b_plait_sf"/>
</dbReference>
<dbReference type="Proteomes" id="UP000001876">
    <property type="component" value="Unassembled WGS sequence"/>
</dbReference>
<dbReference type="InterPro" id="IPR000504">
    <property type="entry name" value="RRM_dom"/>
</dbReference>
<dbReference type="GeneID" id="9685562"/>
<dbReference type="GO" id="GO:0003723">
    <property type="term" value="F:RNA binding"/>
    <property type="evidence" value="ECO:0007669"/>
    <property type="project" value="UniProtKB-UniRule"/>
</dbReference>
<dbReference type="STRING" id="564608.C1MVZ4"/>
<evidence type="ECO:0000256" key="1">
    <source>
        <dbReference type="ARBA" id="ARBA00006110"/>
    </source>
</evidence>
<evidence type="ECO:0000313" key="6">
    <source>
        <dbReference type="Proteomes" id="UP000001876"/>
    </source>
</evidence>
<organism evidence="6">
    <name type="scientific">Micromonas pusilla (strain CCMP1545)</name>
    <name type="common">Picoplanktonic green alga</name>
    <dbReference type="NCBI Taxonomy" id="564608"/>
    <lineage>
        <taxon>Eukaryota</taxon>
        <taxon>Viridiplantae</taxon>
        <taxon>Chlorophyta</taxon>
        <taxon>Mamiellophyceae</taxon>
        <taxon>Mamiellales</taxon>
        <taxon>Mamiellaceae</taxon>
        <taxon>Micromonas</taxon>
    </lineage>
</organism>
<dbReference type="Gene3D" id="3.30.70.330">
    <property type="match status" value="1"/>
</dbReference>
<proteinExistence type="inferred from homology"/>
<dbReference type="OrthoDB" id="5390at2759"/>
<protein>
    <submittedName>
        <fullName evidence="5">Predicted protein</fullName>
    </submittedName>
</protein>
<dbReference type="KEGG" id="mpp:MICPUCDRAFT_59566"/>
<reference evidence="5 6" key="1">
    <citation type="journal article" date="2009" name="Science">
        <title>Green evolution and dynamic adaptations revealed by genomes of the marine picoeukaryotes Micromonas.</title>
        <authorList>
            <person name="Worden A.Z."/>
            <person name="Lee J.H."/>
            <person name="Mock T."/>
            <person name="Rouze P."/>
            <person name="Simmons M.P."/>
            <person name="Aerts A.L."/>
            <person name="Allen A.E."/>
            <person name="Cuvelier M.L."/>
            <person name="Derelle E."/>
            <person name="Everett M.V."/>
            <person name="Foulon E."/>
            <person name="Grimwood J."/>
            <person name="Gundlach H."/>
            <person name="Henrissat B."/>
            <person name="Napoli C."/>
            <person name="McDonald S.M."/>
            <person name="Parker M.S."/>
            <person name="Rombauts S."/>
            <person name="Salamov A."/>
            <person name="Von Dassow P."/>
            <person name="Badger J.H."/>
            <person name="Coutinho P.M."/>
            <person name="Demir E."/>
            <person name="Dubchak I."/>
            <person name="Gentemann C."/>
            <person name="Eikrem W."/>
            <person name="Gready J.E."/>
            <person name="John U."/>
            <person name="Lanier W."/>
            <person name="Lindquist E.A."/>
            <person name="Lucas S."/>
            <person name="Mayer K.F."/>
            <person name="Moreau H."/>
            <person name="Not F."/>
            <person name="Otillar R."/>
            <person name="Panaud O."/>
            <person name="Pangilinan J."/>
            <person name="Paulsen I."/>
            <person name="Piegu B."/>
            <person name="Poliakov A."/>
            <person name="Robbens S."/>
            <person name="Schmutz J."/>
            <person name="Toulza E."/>
            <person name="Wyss T."/>
            <person name="Zelensky A."/>
            <person name="Zhou K."/>
            <person name="Armbrust E.V."/>
            <person name="Bhattacharya D."/>
            <person name="Goodenough U.W."/>
            <person name="Van de Peer Y."/>
            <person name="Grigoriev I.V."/>
        </authorList>
    </citation>
    <scope>NUCLEOTIDE SEQUENCE [LARGE SCALE GENOMIC DNA]</scope>
    <source>
        <strain evidence="5 6">CCMP1545</strain>
    </source>
</reference>
<accession>C1MVZ4</accession>
<dbReference type="InterPro" id="IPR035979">
    <property type="entry name" value="RBD_domain_sf"/>
</dbReference>